<keyword evidence="15" id="KW-1185">Reference proteome</keyword>
<comment type="subcellular location">
    <subcellularLocation>
        <location evidence="1 12">Cytoplasm</location>
    </subcellularLocation>
</comment>
<comment type="function">
    <text evidence="12">Cell wall formation. Adds enolpyruvyl to UDP-N-acetylglucosamine.</text>
</comment>
<dbReference type="AlphaFoldDB" id="A0AAE3L042"/>
<dbReference type="InterPro" id="IPR036968">
    <property type="entry name" value="Enolpyruvate_Tfrase_sf"/>
</dbReference>
<comment type="catalytic activity">
    <reaction evidence="11 12">
        <text>phosphoenolpyruvate + UDP-N-acetyl-alpha-D-glucosamine = UDP-N-acetyl-3-O-(1-carboxyvinyl)-alpha-D-glucosamine + phosphate</text>
        <dbReference type="Rhea" id="RHEA:18681"/>
        <dbReference type="ChEBI" id="CHEBI:43474"/>
        <dbReference type="ChEBI" id="CHEBI:57705"/>
        <dbReference type="ChEBI" id="CHEBI:58702"/>
        <dbReference type="ChEBI" id="CHEBI:68483"/>
        <dbReference type="EC" id="2.5.1.7"/>
    </reaction>
</comment>
<dbReference type="GO" id="GO:0051301">
    <property type="term" value="P:cell division"/>
    <property type="evidence" value="ECO:0007669"/>
    <property type="project" value="UniProtKB-KW"/>
</dbReference>
<accession>A0AAE3L042</accession>
<dbReference type="PANTHER" id="PTHR43783">
    <property type="entry name" value="UDP-N-ACETYLGLUCOSAMINE 1-CARBOXYVINYLTRANSFERASE"/>
    <property type="match status" value="1"/>
</dbReference>
<evidence type="ECO:0000259" key="13">
    <source>
        <dbReference type="Pfam" id="PF00275"/>
    </source>
</evidence>
<feature type="binding site" evidence="12">
    <location>
        <position position="306"/>
    </location>
    <ligand>
        <name>UDP-N-acetyl-alpha-D-glucosamine</name>
        <dbReference type="ChEBI" id="CHEBI:57705"/>
    </ligand>
</feature>
<dbReference type="EC" id="2.5.1.7" evidence="12"/>
<dbReference type="GO" id="GO:0009252">
    <property type="term" value="P:peptidoglycan biosynthetic process"/>
    <property type="evidence" value="ECO:0007669"/>
    <property type="project" value="UniProtKB-UniRule"/>
</dbReference>
<dbReference type="NCBIfam" id="TIGR01072">
    <property type="entry name" value="murA"/>
    <property type="match status" value="1"/>
</dbReference>
<comment type="similarity">
    <text evidence="10 12">Belongs to the EPSP synthase family. MurA subfamily.</text>
</comment>
<feature type="binding site" evidence="12">
    <location>
        <begin position="122"/>
        <end position="126"/>
    </location>
    <ligand>
        <name>UDP-N-acetyl-alpha-D-glucosamine</name>
        <dbReference type="ChEBI" id="CHEBI:57705"/>
    </ligand>
</feature>
<comment type="caution">
    <text evidence="14">The sequence shown here is derived from an EMBL/GenBank/DDBJ whole genome shotgun (WGS) entry which is preliminary data.</text>
</comment>
<dbReference type="NCBIfam" id="NF006873">
    <property type="entry name" value="PRK09369.1"/>
    <property type="match status" value="1"/>
</dbReference>
<evidence type="ECO:0000256" key="7">
    <source>
        <dbReference type="ARBA" id="ARBA00022984"/>
    </source>
</evidence>
<dbReference type="NCBIfam" id="NF009470">
    <property type="entry name" value="PRK12830.1"/>
    <property type="match status" value="1"/>
</dbReference>
<keyword evidence="3 12" id="KW-0963">Cytoplasm</keyword>
<dbReference type="GO" id="GO:0071555">
    <property type="term" value="P:cell wall organization"/>
    <property type="evidence" value="ECO:0007669"/>
    <property type="project" value="UniProtKB-KW"/>
</dbReference>
<keyword evidence="4 12" id="KW-0132">Cell division</keyword>
<reference evidence="14" key="1">
    <citation type="submission" date="2022-07" db="EMBL/GenBank/DDBJ databases">
        <title>Enhanced cultured diversity of the mouse gut microbiota enables custom-made synthetic communities.</title>
        <authorList>
            <person name="Afrizal A."/>
        </authorList>
    </citation>
    <scope>NUCLEOTIDE SEQUENCE</scope>
    <source>
        <strain evidence="14">DSM 28593</strain>
    </source>
</reference>
<dbReference type="CDD" id="cd01555">
    <property type="entry name" value="UdpNAET"/>
    <property type="match status" value="1"/>
</dbReference>
<dbReference type="FunFam" id="3.65.10.10:FF:000001">
    <property type="entry name" value="UDP-N-acetylglucosamine 1-carboxyvinyltransferase"/>
    <property type="match status" value="1"/>
</dbReference>
<organism evidence="14 15">
    <name type="scientific">Irregularibacter muris</name>
    <dbReference type="NCBI Taxonomy" id="1796619"/>
    <lineage>
        <taxon>Bacteria</taxon>
        <taxon>Bacillati</taxon>
        <taxon>Bacillota</taxon>
        <taxon>Clostridia</taxon>
        <taxon>Eubacteriales</taxon>
        <taxon>Eubacteriaceae</taxon>
        <taxon>Irregularibacter</taxon>
    </lineage>
</organism>
<name>A0AAE3L042_9FIRM</name>
<dbReference type="Proteomes" id="UP001205748">
    <property type="component" value="Unassembled WGS sequence"/>
</dbReference>
<keyword evidence="9 12" id="KW-0961">Cell wall biogenesis/degradation</keyword>
<keyword evidence="12" id="KW-0670">Pyruvate</keyword>
<evidence type="ECO:0000256" key="1">
    <source>
        <dbReference type="ARBA" id="ARBA00004496"/>
    </source>
</evidence>
<dbReference type="Pfam" id="PF00275">
    <property type="entry name" value="EPSP_synthase"/>
    <property type="match status" value="1"/>
</dbReference>
<protein>
    <recommendedName>
        <fullName evidence="12">UDP-N-acetylglucosamine 1-carboxyvinyltransferase</fullName>
        <ecNumber evidence="12">2.5.1.7</ecNumber>
    </recommendedName>
    <alternativeName>
        <fullName evidence="12">Enoylpyruvate transferase</fullName>
    </alternativeName>
    <alternativeName>
        <fullName evidence="12">UDP-N-acetylglucosamine enolpyruvyl transferase</fullName>
        <shortName evidence="12">EPT</shortName>
    </alternativeName>
</protein>
<dbReference type="InterPro" id="IPR005750">
    <property type="entry name" value="UDP_GlcNAc_COvinyl_MurA"/>
</dbReference>
<feature type="binding site" evidence="12">
    <location>
        <position position="93"/>
    </location>
    <ligand>
        <name>UDP-N-acetyl-alpha-D-glucosamine</name>
        <dbReference type="ChEBI" id="CHEBI:57705"/>
    </ligand>
</feature>
<dbReference type="Gene3D" id="3.65.10.10">
    <property type="entry name" value="Enolpyruvate transferase domain"/>
    <property type="match status" value="2"/>
</dbReference>
<gene>
    <name evidence="12 14" type="primary">murA</name>
    <name evidence="14" type="ORF">NSA47_14605</name>
</gene>
<dbReference type="GO" id="GO:0008760">
    <property type="term" value="F:UDP-N-acetylglucosamine 1-carboxyvinyltransferase activity"/>
    <property type="evidence" value="ECO:0007669"/>
    <property type="project" value="UniProtKB-UniRule"/>
</dbReference>
<sequence length="419" mass="45233">MEKIIVEQSPPLSGVVRVSGAKNSVLPILAASLLSTEKCILEDVPSLKDVEVLCELLTSLGADVLRKKANIIEVNSKNLDNDEAPYDLIRRMRASFLVMGPLLARMGKTRISLPGGCAIGSRPIDLHLKGFKALGAEITMGNGFIEATAEKLIGTTIYLDFPSVGATENIMMAATLAEGQTLIENAAEEPEIIDLANFLNKMGANIKGAGTDTIRIQGVKKLTGTQHTVIPDRIEAGTYIIGAAMTGGDVIVENVVSFHIHPLIAKLREAGVYIEELDNERIHVKSNGNMKTIDIKTLPYPGFPTDLQAQMMAMLSRIEGASMITETVFENRFMHVDELKRMGANIRIDNRTAILEGVSALTGAEVSATDLRAGAALVLAGLVAQGKTIINNIYHIDRGYDGIEEKLRGLGAIIYRQEM</sequence>
<keyword evidence="8 12" id="KW-0131">Cell cycle</keyword>
<comment type="caution">
    <text evidence="12">Lacks conserved residue(s) required for the propagation of feature annotation.</text>
</comment>
<feature type="modified residue" description="2-(S-cysteinyl)pyruvic acid O-phosphothioketal" evidence="12">
    <location>
        <position position="117"/>
    </location>
</feature>
<evidence type="ECO:0000256" key="6">
    <source>
        <dbReference type="ARBA" id="ARBA00022960"/>
    </source>
</evidence>
<dbReference type="GO" id="GO:0019277">
    <property type="term" value="P:UDP-N-acetylgalactosamine biosynthetic process"/>
    <property type="evidence" value="ECO:0007669"/>
    <property type="project" value="InterPro"/>
</dbReference>
<evidence type="ECO:0000256" key="3">
    <source>
        <dbReference type="ARBA" id="ARBA00022490"/>
    </source>
</evidence>
<evidence type="ECO:0000256" key="2">
    <source>
        <dbReference type="ARBA" id="ARBA00004752"/>
    </source>
</evidence>
<dbReference type="GO" id="GO:0008360">
    <property type="term" value="P:regulation of cell shape"/>
    <property type="evidence" value="ECO:0007669"/>
    <property type="project" value="UniProtKB-KW"/>
</dbReference>
<evidence type="ECO:0000256" key="12">
    <source>
        <dbReference type="HAMAP-Rule" id="MF_00111"/>
    </source>
</evidence>
<evidence type="ECO:0000256" key="11">
    <source>
        <dbReference type="ARBA" id="ARBA00047527"/>
    </source>
</evidence>
<evidence type="ECO:0000256" key="8">
    <source>
        <dbReference type="ARBA" id="ARBA00023306"/>
    </source>
</evidence>
<dbReference type="SUPFAM" id="SSF55205">
    <property type="entry name" value="EPT/RTPC-like"/>
    <property type="match status" value="1"/>
</dbReference>
<keyword evidence="6 12" id="KW-0133">Cell shape</keyword>
<dbReference type="RefSeq" id="WP_257533311.1">
    <property type="nucleotide sequence ID" value="NZ_JANKAS010000022.1"/>
</dbReference>
<feature type="active site" description="Proton donor" evidence="12">
    <location>
        <position position="117"/>
    </location>
</feature>
<evidence type="ECO:0000313" key="15">
    <source>
        <dbReference type="Proteomes" id="UP001205748"/>
    </source>
</evidence>
<keyword evidence="5 12" id="KW-0808">Transferase</keyword>
<evidence type="ECO:0000313" key="14">
    <source>
        <dbReference type="EMBL" id="MCR1900195.1"/>
    </source>
</evidence>
<evidence type="ECO:0000256" key="5">
    <source>
        <dbReference type="ARBA" id="ARBA00022679"/>
    </source>
</evidence>
<proteinExistence type="inferred from homology"/>
<evidence type="ECO:0000256" key="4">
    <source>
        <dbReference type="ARBA" id="ARBA00022618"/>
    </source>
</evidence>
<dbReference type="InterPro" id="IPR013792">
    <property type="entry name" value="RNA3'P_cycl/enolpyr_Trfase_a/b"/>
</dbReference>
<feature type="binding site" evidence="12">
    <location>
        <position position="328"/>
    </location>
    <ligand>
        <name>UDP-N-acetyl-alpha-D-glucosamine</name>
        <dbReference type="ChEBI" id="CHEBI:57705"/>
    </ligand>
</feature>
<dbReference type="GO" id="GO:0005737">
    <property type="term" value="C:cytoplasm"/>
    <property type="evidence" value="ECO:0007669"/>
    <property type="project" value="UniProtKB-SubCell"/>
</dbReference>
<comment type="pathway">
    <text evidence="2 12">Cell wall biogenesis; peptidoglycan biosynthesis.</text>
</comment>
<evidence type="ECO:0000256" key="9">
    <source>
        <dbReference type="ARBA" id="ARBA00023316"/>
    </source>
</evidence>
<dbReference type="PANTHER" id="PTHR43783:SF1">
    <property type="entry name" value="UDP-N-ACETYLGLUCOSAMINE 1-CARBOXYVINYLTRANSFERASE"/>
    <property type="match status" value="1"/>
</dbReference>
<dbReference type="HAMAP" id="MF_00111">
    <property type="entry name" value="MurA"/>
    <property type="match status" value="1"/>
</dbReference>
<keyword evidence="7 12" id="KW-0573">Peptidoglycan synthesis</keyword>
<dbReference type="InterPro" id="IPR001986">
    <property type="entry name" value="Enolpyruvate_Tfrase_dom"/>
</dbReference>
<feature type="domain" description="Enolpyruvate transferase" evidence="13">
    <location>
        <begin position="7"/>
        <end position="407"/>
    </location>
</feature>
<dbReference type="InterPro" id="IPR050068">
    <property type="entry name" value="MurA_subfamily"/>
</dbReference>
<evidence type="ECO:0000256" key="10">
    <source>
        <dbReference type="ARBA" id="ARBA00038367"/>
    </source>
</evidence>
<dbReference type="EMBL" id="JANKAS010000022">
    <property type="protein sequence ID" value="MCR1900195.1"/>
    <property type="molecule type" value="Genomic_DNA"/>
</dbReference>
<feature type="binding site" evidence="12">
    <location>
        <begin position="22"/>
        <end position="23"/>
    </location>
    <ligand>
        <name>phosphoenolpyruvate</name>
        <dbReference type="ChEBI" id="CHEBI:58702"/>
    </ligand>
</feature>